<evidence type="ECO:0000256" key="3">
    <source>
        <dbReference type="ARBA" id="ARBA00019012"/>
    </source>
</evidence>
<comment type="similarity">
    <text evidence="2">Belongs to the KAE1 / TsaD family. TsaB subfamily.</text>
</comment>
<dbReference type="AlphaFoldDB" id="A0A927C219"/>
<dbReference type="InterPro" id="IPR000905">
    <property type="entry name" value="Gcp-like_dom"/>
</dbReference>
<dbReference type="FunFam" id="3.30.420.40:FF:000097">
    <property type="entry name" value="tRNA threonylcarbamoyladenosine biosynthesis protein TsaB"/>
    <property type="match status" value="1"/>
</dbReference>
<proteinExistence type="inferred from homology"/>
<dbReference type="InterPro" id="IPR043129">
    <property type="entry name" value="ATPase_NBD"/>
</dbReference>
<evidence type="ECO:0000256" key="4">
    <source>
        <dbReference type="ARBA" id="ARBA00022490"/>
    </source>
</evidence>
<dbReference type="PANTHER" id="PTHR11735:SF11">
    <property type="entry name" value="TRNA THREONYLCARBAMOYLADENOSINE BIOSYNTHESIS PROTEIN TSAB"/>
    <property type="match status" value="1"/>
</dbReference>
<dbReference type="EMBL" id="JACXLD010000002">
    <property type="protein sequence ID" value="MBD2858592.1"/>
    <property type="molecule type" value="Genomic_DNA"/>
</dbReference>
<dbReference type="CDD" id="cd24032">
    <property type="entry name" value="ASKHA_NBD_TsaB"/>
    <property type="match status" value="1"/>
</dbReference>
<evidence type="ECO:0000313" key="8">
    <source>
        <dbReference type="EMBL" id="MBD2858592.1"/>
    </source>
</evidence>
<organism evidence="8 9">
    <name type="scientific">Spongiibacter pelagi</name>
    <dbReference type="NCBI Taxonomy" id="2760804"/>
    <lineage>
        <taxon>Bacteria</taxon>
        <taxon>Pseudomonadati</taxon>
        <taxon>Pseudomonadota</taxon>
        <taxon>Gammaproteobacteria</taxon>
        <taxon>Cellvibrionales</taxon>
        <taxon>Spongiibacteraceae</taxon>
        <taxon>Spongiibacter</taxon>
    </lineage>
</organism>
<reference evidence="8" key="1">
    <citation type="submission" date="2020-09" db="EMBL/GenBank/DDBJ databases">
        <authorList>
            <person name="Yoon J.-W."/>
        </authorList>
    </citation>
    <scope>NUCLEOTIDE SEQUENCE</scope>
    <source>
        <strain evidence="8">KMU-158</strain>
    </source>
</reference>
<dbReference type="PANTHER" id="PTHR11735">
    <property type="entry name" value="TRNA N6-ADENOSINE THREONYLCARBAMOYLTRANSFERASE"/>
    <property type="match status" value="1"/>
</dbReference>
<evidence type="ECO:0000259" key="7">
    <source>
        <dbReference type="Pfam" id="PF00814"/>
    </source>
</evidence>
<gene>
    <name evidence="8" type="primary">tsaB</name>
    <name evidence="8" type="ORF">IB286_06170</name>
</gene>
<evidence type="ECO:0000256" key="1">
    <source>
        <dbReference type="ARBA" id="ARBA00004496"/>
    </source>
</evidence>
<evidence type="ECO:0000256" key="2">
    <source>
        <dbReference type="ARBA" id="ARBA00010493"/>
    </source>
</evidence>
<dbReference type="InterPro" id="IPR022496">
    <property type="entry name" value="T6A_TsaB"/>
</dbReference>
<keyword evidence="9" id="KW-1185">Reference proteome</keyword>
<dbReference type="Gene3D" id="3.30.420.40">
    <property type="match status" value="2"/>
</dbReference>
<protein>
    <recommendedName>
        <fullName evidence="3">tRNA threonylcarbamoyladenosine biosynthesis protein TsaB</fullName>
    </recommendedName>
    <alternativeName>
        <fullName evidence="6">t(6)A37 threonylcarbamoyladenosine biosynthesis protein TsaB</fullName>
    </alternativeName>
</protein>
<evidence type="ECO:0000256" key="6">
    <source>
        <dbReference type="ARBA" id="ARBA00032446"/>
    </source>
</evidence>
<evidence type="ECO:0000256" key="5">
    <source>
        <dbReference type="ARBA" id="ARBA00022694"/>
    </source>
</evidence>
<comment type="subcellular location">
    <subcellularLocation>
        <location evidence="1">Cytoplasm</location>
    </subcellularLocation>
</comment>
<keyword evidence="4" id="KW-0963">Cytoplasm</keyword>
<accession>A0A927C219</accession>
<sequence>MSNPTPKILAVDASTEACSVALLIDGELREDFRELPRAHTRFLLPMIDEMLSAANIKPAQLDAIAYTAGPGSFTGLRVGVATVQGLAFAAGVPVIGVSTLHCMAQAWADQYGHDRQGEAIIACLDARMDEVYCGEFIIGEQLCQPLREDRLCKPEQWDFSRTDYAAALGSGWVYAPRLATSPAIETLLPDWSPRASAVAQIALAAFLRGEAQSPEQAQAVYLRDSVAWK</sequence>
<dbReference type="NCBIfam" id="TIGR03725">
    <property type="entry name" value="T6A_YeaZ"/>
    <property type="match status" value="1"/>
</dbReference>
<dbReference type="Pfam" id="PF00814">
    <property type="entry name" value="TsaD"/>
    <property type="match status" value="1"/>
</dbReference>
<dbReference type="SUPFAM" id="SSF53067">
    <property type="entry name" value="Actin-like ATPase domain"/>
    <property type="match status" value="2"/>
</dbReference>
<dbReference type="GO" id="GO:0002949">
    <property type="term" value="P:tRNA threonylcarbamoyladenosine modification"/>
    <property type="evidence" value="ECO:0007669"/>
    <property type="project" value="InterPro"/>
</dbReference>
<feature type="domain" description="Gcp-like" evidence="7">
    <location>
        <begin position="37"/>
        <end position="157"/>
    </location>
</feature>
<comment type="caution">
    <text evidence="8">The sequence shown here is derived from an EMBL/GenBank/DDBJ whole genome shotgun (WGS) entry which is preliminary data.</text>
</comment>
<dbReference type="GO" id="GO:0005829">
    <property type="term" value="C:cytosol"/>
    <property type="evidence" value="ECO:0007669"/>
    <property type="project" value="TreeGrafter"/>
</dbReference>
<evidence type="ECO:0000313" key="9">
    <source>
        <dbReference type="Proteomes" id="UP000610558"/>
    </source>
</evidence>
<name>A0A927C219_9GAMM</name>
<dbReference type="Proteomes" id="UP000610558">
    <property type="component" value="Unassembled WGS sequence"/>
</dbReference>
<dbReference type="RefSeq" id="WP_190763554.1">
    <property type="nucleotide sequence ID" value="NZ_JACXLD010000002.1"/>
</dbReference>
<keyword evidence="5" id="KW-0819">tRNA processing</keyword>